<dbReference type="GO" id="GO:0016787">
    <property type="term" value="F:hydrolase activity"/>
    <property type="evidence" value="ECO:0007669"/>
    <property type="project" value="UniProtKB-KW"/>
</dbReference>
<reference evidence="4 5" key="1">
    <citation type="journal article" date="2013" name="PLoS Genet.">
        <title>Comparative genome structure, secondary metabolite, and effector coding capacity across Cochliobolus pathogens.</title>
        <authorList>
            <person name="Condon B.J."/>
            <person name="Leng Y."/>
            <person name="Wu D."/>
            <person name="Bushley K.E."/>
            <person name="Ohm R.A."/>
            <person name="Otillar R."/>
            <person name="Martin J."/>
            <person name="Schackwitz W."/>
            <person name="Grimwood J."/>
            <person name="MohdZainudin N."/>
            <person name="Xue C."/>
            <person name="Wang R."/>
            <person name="Manning V.A."/>
            <person name="Dhillon B."/>
            <person name="Tu Z.J."/>
            <person name="Steffenson B.J."/>
            <person name="Salamov A."/>
            <person name="Sun H."/>
            <person name="Lowry S."/>
            <person name="LaButti K."/>
            <person name="Han J."/>
            <person name="Copeland A."/>
            <person name="Lindquist E."/>
            <person name="Barry K."/>
            <person name="Schmutz J."/>
            <person name="Baker S.E."/>
            <person name="Ciuffetti L.M."/>
            <person name="Grigoriev I.V."/>
            <person name="Zhong S."/>
            <person name="Turgeon B.G."/>
        </authorList>
    </citation>
    <scope>NUCLEOTIDE SEQUENCE [LARGE SCALE GENOMIC DNA]</scope>
    <source>
        <strain evidence="4 5">ATCC 44560</strain>
    </source>
</reference>
<dbReference type="HOGENOM" id="CLU_068979_0_0_1"/>
<dbReference type="EMBL" id="KI963944">
    <property type="protein sequence ID" value="EUC48178.1"/>
    <property type="molecule type" value="Genomic_DNA"/>
</dbReference>
<sequence length="318" mass="34629">MASATATKLNRKALIGSSTSFWSHTSQSGFDLTHPSTHSSPIPGPTYTIQTSAQPIKVDPAKSALLIIDMQNFFLSQAFGRNQRSAGHAACEQLIKHAIPAARKAGIRVVWVNWGLTEEEVKEMPPAVKRAFGFFAIPADSEFSADDSFGYYEGSVSVDRHGDENKSMYCGIGADCGTLEVPEGYCVSGGRLLMRDTWNAALYPPLEAMYLKGTRLDIRPDVWIHKNRMSGLWGATTPLKEFLDQEGIRTLFFTGVNTDQCVGGTLTDAFSNGYDCVLLSDGCGTSSPEYAQQCWEYNASKTFGFCASCEQFANGVMG</sequence>
<dbReference type="Proteomes" id="UP000054032">
    <property type="component" value="Unassembled WGS sequence"/>
</dbReference>
<protein>
    <recommendedName>
        <fullName evidence="3">Isochorismatase-like domain-containing protein</fullName>
    </recommendedName>
</protein>
<dbReference type="OrthoDB" id="167809at2759"/>
<evidence type="ECO:0000313" key="4">
    <source>
        <dbReference type="EMBL" id="EUC48178.1"/>
    </source>
</evidence>
<name>W6ZE80_COCMI</name>
<dbReference type="PANTHER" id="PTHR43540:SF9">
    <property type="entry name" value="FAMILY HYDROLASE, PUTATIVE (AFU_ORTHOLOGUE AFUA_2G08700)-RELATED"/>
    <property type="match status" value="1"/>
</dbReference>
<accession>W6ZE80</accession>
<evidence type="ECO:0000256" key="2">
    <source>
        <dbReference type="ARBA" id="ARBA00022801"/>
    </source>
</evidence>
<dbReference type="KEGG" id="bor:COCMIDRAFT_34400"/>
<dbReference type="PANTHER" id="PTHR43540">
    <property type="entry name" value="PEROXYUREIDOACRYLATE/UREIDOACRYLATE AMIDOHYDROLASE-RELATED"/>
    <property type="match status" value="1"/>
</dbReference>
<comment type="similarity">
    <text evidence="1">Belongs to the isochorismatase family.</text>
</comment>
<keyword evidence="5" id="KW-1185">Reference proteome</keyword>
<dbReference type="eggNOG" id="ENOG502SMMI">
    <property type="taxonomic scope" value="Eukaryota"/>
</dbReference>
<proteinExistence type="inferred from homology"/>
<dbReference type="RefSeq" id="XP_007685325.1">
    <property type="nucleotide sequence ID" value="XM_007687135.1"/>
</dbReference>
<dbReference type="STRING" id="930090.W6ZE80"/>
<dbReference type="SUPFAM" id="SSF52499">
    <property type="entry name" value="Isochorismatase-like hydrolases"/>
    <property type="match status" value="1"/>
</dbReference>
<dbReference type="CDD" id="cd00431">
    <property type="entry name" value="cysteine_hydrolases"/>
    <property type="match status" value="1"/>
</dbReference>
<gene>
    <name evidence="4" type="ORF">COCMIDRAFT_34400</name>
</gene>
<dbReference type="GeneID" id="19122551"/>
<feature type="domain" description="Isochorismatase-like" evidence="3">
    <location>
        <begin position="220"/>
        <end position="297"/>
    </location>
</feature>
<evidence type="ECO:0000259" key="3">
    <source>
        <dbReference type="Pfam" id="PF00857"/>
    </source>
</evidence>
<dbReference type="Pfam" id="PF00857">
    <property type="entry name" value="Isochorismatase"/>
    <property type="match status" value="2"/>
</dbReference>
<dbReference type="InterPro" id="IPR050272">
    <property type="entry name" value="Isochorismatase-like_hydrls"/>
</dbReference>
<keyword evidence="2" id="KW-0378">Hydrolase</keyword>
<dbReference type="Gene3D" id="3.40.50.850">
    <property type="entry name" value="Isochorismatase-like"/>
    <property type="match status" value="1"/>
</dbReference>
<dbReference type="AlphaFoldDB" id="W6ZE80"/>
<evidence type="ECO:0000313" key="5">
    <source>
        <dbReference type="Proteomes" id="UP000054032"/>
    </source>
</evidence>
<organism evidence="4 5">
    <name type="scientific">Bipolaris oryzae ATCC 44560</name>
    <dbReference type="NCBI Taxonomy" id="930090"/>
    <lineage>
        <taxon>Eukaryota</taxon>
        <taxon>Fungi</taxon>
        <taxon>Dikarya</taxon>
        <taxon>Ascomycota</taxon>
        <taxon>Pezizomycotina</taxon>
        <taxon>Dothideomycetes</taxon>
        <taxon>Pleosporomycetidae</taxon>
        <taxon>Pleosporales</taxon>
        <taxon>Pleosporineae</taxon>
        <taxon>Pleosporaceae</taxon>
        <taxon>Bipolaris</taxon>
    </lineage>
</organism>
<evidence type="ECO:0000256" key="1">
    <source>
        <dbReference type="ARBA" id="ARBA00006336"/>
    </source>
</evidence>
<dbReference type="InterPro" id="IPR000868">
    <property type="entry name" value="Isochorismatase-like_dom"/>
</dbReference>
<feature type="domain" description="Isochorismatase-like" evidence="3">
    <location>
        <begin position="63"/>
        <end position="117"/>
    </location>
</feature>
<dbReference type="InterPro" id="IPR036380">
    <property type="entry name" value="Isochorismatase-like_sf"/>
</dbReference>